<comment type="caution">
    <text evidence="4">The sequence shown here is derived from an EMBL/GenBank/DDBJ whole genome shotgun (WGS) entry which is preliminary data.</text>
</comment>
<accession>A0AAE3EA04</accession>
<dbReference type="RefSeq" id="WP_308453855.1">
    <property type="nucleotide sequence ID" value="NZ_JAJEQR010000027.1"/>
</dbReference>
<keyword evidence="3" id="KW-0732">Signal</keyword>
<dbReference type="AlphaFoldDB" id="A0AAE3EA04"/>
<evidence type="ECO:0000256" key="3">
    <source>
        <dbReference type="ARBA" id="ARBA00022729"/>
    </source>
</evidence>
<dbReference type="Gene3D" id="3.40.190.170">
    <property type="entry name" value="Bacterial extracellular solute-binding protein, family 7"/>
    <property type="match status" value="1"/>
</dbReference>
<dbReference type="PANTHER" id="PTHR33376:SF7">
    <property type="entry name" value="C4-DICARBOXYLATE-BINDING PROTEIN DCTB"/>
    <property type="match status" value="1"/>
</dbReference>
<dbReference type="InterPro" id="IPR018389">
    <property type="entry name" value="DctP_fam"/>
</dbReference>
<evidence type="ECO:0000313" key="4">
    <source>
        <dbReference type="EMBL" id="MCC2231336.1"/>
    </source>
</evidence>
<protein>
    <submittedName>
        <fullName evidence="4">TRAP transporter substrate-binding protein</fullName>
    </submittedName>
</protein>
<evidence type="ECO:0000256" key="2">
    <source>
        <dbReference type="ARBA" id="ARBA00022448"/>
    </source>
</evidence>
<dbReference type="GO" id="GO:0055085">
    <property type="term" value="P:transmembrane transport"/>
    <property type="evidence" value="ECO:0007669"/>
    <property type="project" value="InterPro"/>
</dbReference>
<evidence type="ECO:0000313" key="5">
    <source>
        <dbReference type="Proteomes" id="UP001198182"/>
    </source>
</evidence>
<keyword evidence="2" id="KW-0813">Transport</keyword>
<proteinExistence type="inferred from homology"/>
<dbReference type="NCBIfam" id="NF037995">
    <property type="entry name" value="TRAP_S1"/>
    <property type="match status" value="1"/>
</dbReference>
<dbReference type="Proteomes" id="UP001198182">
    <property type="component" value="Unassembled WGS sequence"/>
</dbReference>
<dbReference type="CDD" id="cd13603">
    <property type="entry name" value="PBP2_TRAP_Siap_TeaA_like"/>
    <property type="match status" value="1"/>
</dbReference>
<name>A0AAE3EA04_9FIRM</name>
<organism evidence="4 5">
    <name type="scientific">Hominifimenecus microfluidus</name>
    <dbReference type="NCBI Taxonomy" id="2885348"/>
    <lineage>
        <taxon>Bacteria</taxon>
        <taxon>Bacillati</taxon>
        <taxon>Bacillota</taxon>
        <taxon>Clostridia</taxon>
        <taxon>Lachnospirales</taxon>
        <taxon>Lachnospiraceae</taxon>
        <taxon>Hominifimenecus</taxon>
    </lineage>
</organism>
<dbReference type="InterPro" id="IPR038404">
    <property type="entry name" value="TRAP_DctP_sf"/>
</dbReference>
<gene>
    <name evidence="4" type="ORF">LKD81_10065</name>
</gene>
<keyword evidence="5" id="KW-1185">Reference proteome</keyword>
<reference evidence="4" key="1">
    <citation type="submission" date="2021-10" db="EMBL/GenBank/DDBJ databases">
        <title>Anaerobic single-cell dispensing facilitates the cultivation of human gut bacteria.</title>
        <authorList>
            <person name="Afrizal A."/>
        </authorList>
    </citation>
    <scope>NUCLEOTIDE SEQUENCE</scope>
    <source>
        <strain evidence="4">CLA-AA-H215</strain>
    </source>
</reference>
<dbReference type="Pfam" id="PF03480">
    <property type="entry name" value="DctP"/>
    <property type="match status" value="1"/>
</dbReference>
<sequence length="327" mass="37137">MDVETGETQTEIAREEVLHLSISTAAFWEGTAVGEALEKNCEKLEEWSEGTIDICIYDGGVMGSDSELIPGVQQGTLSIVNSVSAAQVSVVPEAALLSIPCIFDSYEEYNQLLQGEFFDTLQTYYNKAGLQLLCCFGNEYRDLTTNRPVYDVEDLKGMKIRTLDNPFQIAFWKSFGMEASYYRYNDLYAALQQGMYDAQENAVSAILGGRFYETQKYMIRTQHVVIDNVFIMNKKQYDALSEDHKELLKRFFDAVTEDVLQVTEEKDMIAEKDLTDRYGMEIIEPDQTFIAKLKQGCEPAIALLREHIGSEIVDQFLEALRFFGKTT</sequence>
<evidence type="ECO:0000256" key="1">
    <source>
        <dbReference type="ARBA" id="ARBA00009023"/>
    </source>
</evidence>
<dbReference type="EMBL" id="JAJEQR010000027">
    <property type="protein sequence ID" value="MCC2231336.1"/>
    <property type="molecule type" value="Genomic_DNA"/>
</dbReference>
<dbReference type="PANTHER" id="PTHR33376">
    <property type="match status" value="1"/>
</dbReference>
<comment type="similarity">
    <text evidence="1">Belongs to the bacterial solute-binding protein 7 family.</text>
</comment>